<dbReference type="Proteomes" id="UP000199088">
    <property type="component" value="Unassembled WGS sequence"/>
</dbReference>
<dbReference type="EMBL" id="FNIR01000009">
    <property type="protein sequence ID" value="SDO99156.1"/>
    <property type="molecule type" value="Genomic_DNA"/>
</dbReference>
<accession>A0A1H0P382</accession>
<dbReference type="RefSeq" id="WP_131801744.1">
    <property type="nucleotide sequence ID" value="NZ_FNIR01000009.1"/>
</dbReference>
<evidence type="ECO:0000313" key="1">
    <source>
        <dbReference type="EMBL" id="SDO99156.1"/>
    </source>
</evidence>
<proteinExistence type="predicted"/>
<name>A0A1H0P382_9ACTN</name>
<evidence type="ECO:0000313" key="2">
    <source>
        <dbReference type="Proteomes" id="UP000199088"/>
    </source>
</evidence>
<protein>
    <submittedName>
        <fullName evidence="1">NIPSNAP protein</fullName>
    </submittedName>
</protein>
<gene>
    <name evidence="1" type="ORF">SAMN05660199_02946</name>
</gene>
<sequence>MTVQLRRYTVEPGRMAEFVAWFPRIVPVREQFGFRVLEAWVDEANHAFVWSVELDGDEARFTEVETTYNASPERAAAFETFPKVITAQLNAFVRPAR</sequence>
<dbReference type="SUPFAM" id="SSF54909">
    <property type="entry name" value="Dimeric alpha+beta barrel"/>
    <property type="match status" value="1"/>
</dbReference>
<reference evidence="2" key="1">
    <citation type="submission" date="2016-10" db="EMBL/GenBank/DDBJ databases">
        <authorList>
            <person name="Varghese N."/>
            <person name="Submissions S."/>
        </authorList>
    </citation>
    <scope>NUCLEOTIDE SEQUENCE [LARGE SCALE GENOMIC DNA]</scope>
    <source>
        <strain evidence="2">DSM 45843</strain>
    </source>
</reference>
<dbReference type="AlphaFoldDB" id="A0A1H0P382"/>
<organism evidence="1 2">
    <name type="scientific">Klenkia soli</name>
    <dbReference type="NCBI Taxonomy" id="1052260"/>
    <lineage>
        <taxon>Bacteria</taxon>
        <taxon>Bacillati</taxon>
        <taxon>Actinomycetota</taxon>
        <taxon>Actinomycetes</taxon>
        <taxon>Geodermatophilales</taxon>
        <taxon>Geodermatophilaceae</taxon>
        <taxon>Klenkia</taxon>
    </lineage>
</organism>
<dbReference type="InterPro" id="IPR011008">
    <property type="entry name" value="Dimeric_a/b-barrel"/>
</dbReference>
<keyword evidence="2" id="KW-1185">Reference proteome</keyword>
<dbReference type="STRING" id="1052260.SAMN05660199_02946"/>
<dbReference type="OrthoDB" id="5188748at2"/>
<dbReference type="Gene3D" id="3.30.70.100">
    <property type="match status" value="1"/>
</dbReference>